<comment type="caution">
    <text evidence="1">The sequence shown here is derived from an EMBL/GenBank/DDBJ whole genome shotgun (WGS) entry which is preliminary data.</text>
</comment>
<dbReference type="EMBL" id="JAGIZA010000002">
    <property type="protein sequence ID" value="MBP0491659.1"/>
    <property type="molecule type" value="Genomic_DNA"/>
</dbReference>
<sequence>MSDAPHAQRQIIASFGTHDGAEQAIQYLTAEAIPRDQISIRTSDTGLQPVQAPGETNGVVQEDEQRNLRTMGTSMASAGAAMAAAGVVVATGGAALPAVAAAAAAGLGAGAVTQGVSNAATPEVVPDSEKAVAVLTVNVANADQAERAKGVLRKISAIKVWEE</sequence>
<dbReference type="AlphaFoldDB" id="A0A940MQK5"/>
<evidence type="ECO:0000313" key="2">
    <source>
        <dbReference type="Proteomes" id="UP000677537"/>
    </source>
</evidence>
<reference evidence="1" key="1">
    <citation type="submission" date="2021-03" db="EMBL/GenBank/DDBJ databases">
        <authorList>
            <person name="So Y."/>
        </authorList>
    </citation>
    <scope>NUCLEOTIDE SEQUENCE</scope>
    <source>
        <strain evidence="1">SG15</strain>
    </source>
</reference>
<name>A0A940MQK5_9PROT</name>
<evidence type="ECO:0008006" key="3">
    <source>
        <dbReference type="Google" id="ProtNLM"/>
    </source>
</evidence>
<organism evidence="1 2">
    <name type="scientific">Roseomonas indoligenes</name>
    <dbReference type="NCBI Taxonomy" id="2820811"/>
    <lineage>
        <taxon>Bacteria</taxon>
        <taxon>Pseudomonadati</taxon>
        <taxon>Pseudomonadota</taxon>
        <taxon>Alphaproteobacteria</taxon>
        <taxon>Acetobacterales</taxon>
        <taxon>Roseomonadaceae</taxon>
        <taxon>Roseomonas</taxon>
    </lineage>
</organism>
<keyword evidence="2" id="KW-1185">Reference proteome</keyword>
<proteinExistence type="predicted"/>
<dbReference type="RefSeq" id="WP_209370398.1">
    <property type="nucleotide sequence ID" value="NZ_JAGIZA010000002.1"/>
</dbReference>
<protein>
    <recommendedName>
        <fullName evidence="3">General stress protein 17M-like domain-containing protein</fullName>
    </recommendedName>
</protein>
<evidence type="ECO:0000313" key="1">
    <source>
        <dbReference type="EMBL" id="MBP0491659.1"/>
    </source>
</evidence>
<accession>A0A940MQK5</accession>
<dbReference type="Proteomes" id="UP000677537">
    <property type="component" value="Unassembled WGS sequence"/>
</dbReference>
<gene>
    <name evidence="1" type="ORF">J5Y10_02580</name>
</gene>